<reference evidence="3 4" key="1">
    <citation type="journal article" date="2013" name="Proc. Natl. Acad. Sci. U.S.A.">
        <title>Fine-scale variation in meiotic recombination in Mimulus inferred from population shotgun sequencing.</title>
        <authorList>
            <person name="Hellsten U."/>
            <person name="Wright K.M."/>
            <person name="Jenkins J."/>
            <person name="Shu S."/>
            <person name="Yuan Y."/>
            <person name="Wessler S.R."/>
            <person name="Schmutz J."/>
            <person name="Willis J.H."/>
            <person name="Rokhsar D.S."/>
        </authorList>
    </citation>
    <scope>NUCLEOTIDE SEQUENCE [LARGE SCALE GENOMIC DNA]</scope>
    <source>
        <strain evidence="4">cv. DUN x IM62</strain>
    </source>
</reference>
<feature type="region of interest" description="Disordered" evidence="1">
    <location>
        <begin position="1"/>
        <end position="217"/>
    </location>
</feature>
<dbReference type="Gene3D" id="1.10.10.60">
    <property type="entry name" value="Homeodomain-like"/>
    <property type="match status" value="1"/>
</dbReference>
<feature type="compositionally biased region" description="Basic residues" evidence="1">
    <location>
        <begin position="63"/>
        <end position="72"/>
    </location>
</feature>
<feature type="compositionally biased region" description="Basic and acidic residues" evidence="1">
    <location>
        <begin position="103"/>
        <end position="126"/>
    </location>
</feature>
<gene>
    <name evidence="3" type="ORF">MIMGU_mgv1a004850mg</name>
</gene>
<evidence type="ECO:0000259" key="2">
    <source>
        <dbReference type="PROSITE" id="PS50090"/>
    </source>
</evidence>
<feature type="compositionally biased region" description="Basic and acidic residues" evidence="1">
    <location>
        <begin position="135"/>
        <end position="146"/>
    </location>
</feature>
<keyword evidence="4" id="KW-1185">Reference proteome</keyword>
<dbReference type="PANTHER" id="PTHR47430">
    <property type="entry name" value="GB|AAC33480.1"/>
    <property type="match status" value="1"/>
</dbReference>
<protein>
    <recommendedName>
        <fullName evidence="2">Myb-like domain-containing protein</fullName>
    </recommendedName>
</protein>
<sequence>MENGSEAKGNEGKKRESTSGTNSTKEASKERKKQKGKRKLEEVDFEKEGEKDVKEAGRDKQNKEKKRKKDKQKSKDGDLSSLQKENAPDNVDGDIQPISDAENVTKEVKRKDKKENKKKENSKDDSSAASQQNSVDKDGTKKDKSKDGKKRKKKGTKSVENVSDGAQDNGVDASKGKKNKRKKSAECGSDNPTPNKSNKKVRFSEKNEVFTLPSVPDTGEGDLVRGKRFTLEEDEMVKQSVYNYIEYNDLGDEGLDMVLNCSKHPKLKGCWKEIASAIPYRPTEAIYFRAHILFRRSDNRKWTQEELDMVIKHQAEHGNKWKPLADELGKHRAHLKDTWRRLKLQNQNKGHWSQKEHQKLFDLVNLDLQLKVNEEKKSKHGMLRDNICWTAVSDNLATRQSAVCCLKWYSQLTSPMVAQGIWSDTDDYRMVDALYGLDATCKEDVDWDSLVEGRSGDLCLKRWNQMTLHIGGYARKSFAEQVEVLAKRYCPHLIEVREAWDNKPRVP</sequence>
<feature type="domain" description="Myb-like" evidence="2">
    <location>
        <begin position="414"/>
        <end position="467"/>
    </location>
</feature>
<proteinExistence type="predicted"/>
<dbReference type="InterPro" id="IPR009057">
    <property type="entry name" value="Homeodomain-like_sf"/>
</dbReference>
<evidence type="ECO:0000256" key="1">
    <source>
        <dbReference type="SAM" id="MobiDB-lite"/>
    </source>
</evidence>
<feature type="compositionally biased region" description="Basic and acidic residues" evidence="1">
    <location>
        <begin position="8"/>
        <end position="17"/>
    </location>
</feature>
<dbReference type="SMART" id="SM00717">
    <property type="entry name" value="SANT"/>
    <property type="match status" value="3"/>
</dbReference>
<feature type="compositionally biased region" description="Basic residues" evidence="1">
    <location>
        <begin position="147"/>
        <end position="156"/>
    </location>
</feature>
<dbReference type="AlphaFoldDB" id="A0A022PS77"/>
<dbReference type="PROSITE" id="PS50090">
    <property type="entry name" value="MYB_LIKE"/>
    <property type="match status" value="3"/>
</dbReference>
<dbReference type="PANTHER" id="PTHR47430:SF4">
    <property type="entry name" value="GB|AAC33480.1"/>
    <property type="match status" value="1"/>
</dbReference>
<dbReference type="InterPro" id="IPR001005">
    <property type="entry name" value="SANT/Myb"/>
</dbReference>
<feature type="compositionally biased region" description="Basic and acidic residues" evidence="1">
    <location>
        <begin position="39"/>
        <end position="62"/>
    </location>
</feature>
<evidence type="ECO:0000313" key="4">
    <source>
        <dbReference type="Proteomes" id="UP000030748"/>
    </source>
</evidence>
<evidence type="ECO:0000313" key="3">
    <source>
        <dbReference type="EMBL" id="EYU17678.1"/>
    </source>
</evidence>
<dbReference type="STRING" id="4155.A0A022PS77"/>
<feature type="domain" description="Myb-like" evidence="2">
    <location>
        <begin position="344"/>
        <end position="412"/>
    </location>
</feature>
<name>A0A022PS77_ERYGU</name>
<accession>A0A022PS77</accession>
<dbReference type="EMBL" id="KI632363">
    <property type="protein sequence ID" value="EYU17678.1"/>
    <property type="molecule type" value="Genomic_DNA"/>
</dbReference>
<feature type="domain" description="Myb-like" evidence="2">
    <location>
        <begin position="301"/>
        <end position="343"/>
    </location>
</feature>
<organism evidence="3 4">
    <name type="scientific">Erythranthe guttata</name>
    <name type="common">Yellow monkey flower</name>
    <name type="synonym">Mimulus guttatus</name>
    <dbReference type="NCBI Taxonomy" id="4155"/>
    <lineage>
        <taxon>Eukaryota</taxon>
        <taxon>Viridiplantae</taxon>
        <taxon>Streptophyta</taxon>
        <taxon>Embryophyta</taxon>
        <taxon>Tracheophyta</taxon>
        <taxon>Spermatophyta</taxon>
        <taxon>Magnoliopsida</taxon>
        <taxon>eudicotyledons</taxon>
        <taxon>Gunneridae</taxon>
        <taxon>Pentapetalae</taxon>
        <taxon>asterids</taxon>
        <taxon>lamiids</taxon>
        <taxon>Lamiales</taxon>
        <taxon>Phrymaceae</taxon>
        <taxon>Erythranthe</taxon>
    </lineage>
</organism>
<dbReference type="eggNOG" id="KOG0051">
    <property type="taxonomic scope" value="Eukaryota"/>
</dbReference>
<dbReference type="Proteomes" id="UP000030748">
    <property type="component" value="Unassembled WGS sequence"/>
</dbReference>
<dbReference type="Pfam" id="PF13921">
    <property type="entry name" value="Myb_DNA-bind_6"/>
    <property type="match status" value="1"/>
</dbReference>
<dbReference type="CDD" id="cd00167">
    <property type="entry name" value="SANT"/>
    <property type="match status" value="1"/>
</dbReference>
<dbReference type="SUPFAM" id="SSF46689">
    <property type="entry name" value="Homeodomain-like"/>
    <property type="match status" value="1"/>
</dbReference>